<proteinExistence type="inferred from homology"/>
<keyword evidence="13" id="KW-1003">Cell membrane</keyword>
<dbReference type="GO" id="GO:0045259">
    <property type="term" value="C:proton-transporting ATP synthase complex"/>
    <property type="evidence" value="ECO:0007669"/>
    <property type="project" value="UniProtKB-KW"/>
</dbReference>
<evidence type="ECO:0000256" key="1">
    <source>
        <dbReference type="ARBA" id="ARBA00005513"/>
    </source>
</evidence>
<evidence type="ECO:0000313" key="17">
    <source>
        <dbReference type="EMBL" id="ATY32339.1"/>
    </source>
</evidence>
<comment type="similarity">
    <text evidence="1 13 14">Belongs to the ATPase B chain family.</text>
</comment>
<dbReference type="PANTHER" id="PTHR33445">
    <property type="entry name" value="ATP SYNTHASE SUBUNIT B', CHLOROPLASTIC"/>
    <property type="match status" value="1"/>
</dbReference>
<dbReference type="GO" id="GO:0046961">
    <property type="term" value="F:proton-transporting ATPase activity, rotational mechanism"/>
    <property type="evidence" value="ECO:0007669"/>
    <property type="project" value="TreeGrafter"/>
</dbReference>
<keyword evidence="8 13" id="KW-0472">Membrane</keyword>
<sequence length="216" mass="22516">MAEAAHPAVSDTVSENLTEAKHGEGMPVRDTGTHALTAAEGGVGPTGTHHPDPSLFGVLDATVWVSIAMAVFLLILIWKKVPGLITRGLDNQIAAIRNRLDEAKQLRAEAEALRDEYARKIAGAEAQAQAMLAHAEEEAGAVLAKAEADATELTARRARMAEDKIAAAERAAIQAVRAKAAEAATRAAAAIIADKHGAEADKALVDKTIAGLGRLN</sequence>
<dbReference type="OrthoDB" id="7391503at2"/>
<accession>A0A2K8MKR0</accession>
<evidence type="ECO:0000313" key="18">
    <source>
        <dbReference type="Proteomes" id="UP000229081"/>
    </source>
</evidence>
<comment type="function">
    <text evidence="11">Component of the F(0) channel, it forms part of the peripheral stalk, linking F(1) to F(0). The b'-subunit is a diverged and duplicated form of b found in plants and photosynthetic bacteria.</text>
</comment>
<evidence type="ECO:0000256" key="7">
    <source>
        <dbReference type="ARBA" id="ARBA00023065"/>
    </source>
</evidence>
<keyword evidence="3 13" id="KW-0138">CF(0)</keyword>
<dbReference type="PANTHER" id="PTHR33445:SF1">
    <property type="entry name" value="ATP SYNTHASE SUBUNIT B"/>
    <property type="match status" value="1"/>
</dbReference>
<dbReference type="RefSeq" id="WP_100282148.1">
    <property type="nucleotide sequence ID" value="NZ_CP024923.1"/>
</dbReference>
<reference evidence="17 18" key="1">
    <citation type="submission" date="2017-11" db="EMBL/GenBank/DDBJ databases">
        <title>Complete genome sequence of Sphingomonas sp. Strain Cra20, a psychrotolerant potential plant growth promoting rhizobacteria.</title>
        <authorList>
            <person name="Luo Y."/>
        </authorList>
    </citation>
    <scope>NUCLEOTIDE SEQUENCE [LARGE SCALE GENOMIC DNA]</scope>
    <source>
        <strain evidence="17 18">Cra20</strain>
    </source>
</reference>
<protein>
    <recommendedName>
        <fullName evidence="13">ATP synthase subunit b</fullName>
    </recommendedName>
    <alternativeName>
        <fullName evidence="13">ATP synthase F(0) sector subunit b</fullName>
    </alternativeName>
    <alternativeName>
        <fullName evidence="13">ATPase subunit I</fullName>
    </alternativeName>
    <alternativeName>
        <fullName evidence="13">F-type ATPase subunit b</fullName>
        <shortName evidence="13">F-ATPase subunit b</shortName>
    </alternativeName>
</protein>
<evidence type="ECO:0000256" key="8">
    <source>
        <dbReference type="ARBA" id="ARBA00023136"/>
    </source>
</evidence>
<evidence type="ECO:0000256" key="13">
    <source>
        <dbReference type="HAMAP-Rule" id="MF_01398"/>
    </source>
</evidence>
<dbReference type="AlphaFoldDB" id="A0A2K8MKR0"/>
<evidence type="ECO:0000256" key="4">
    <source>
        <dbReference type="ARBA" id="ARBA00022692"/>
    </source>
</evidence>
<evidence type="ECO:0000256" key="11">
    <source>
        <dbReference type="ARBA" id="ARBA00025614"/>
    </source>
</evidence>
<evidence type="ECO:0000256" key="16">
    <source>
        <dbReference type="SAM" id="MobiDB-lite"/>
    </source>
</evidence>
<name>A0A2K8MKR0_9SPHN</name>
<keyword evidence="6 13" id="KW-1133">Transmembrane helix</keyword>
<evidence type="ECO:0000256" key="2">
    <source>
        <dbReference type="ARBA" id="ARBA00022448"/>
    </source>
</evidence>
<dbReference type="GO" id="GO:0012505">
    <property type="term" value="C:endomembrane system"/>
    <property type="evidence" value="ECO:0007669"/>
    <property type="project" value="UniProtKB-SubCell"/>
</dbReference>
<dbReference type="GO" id="GO:0005886">
    <property type="term" value="C:plasma membrane"/>
    <property type="evidence" value="ECO:0007669"/>
    <property type="project" value="UniProtKB-SubCell"/>
</dbReference>
<comment type="subcellular location">
    <subcellularLocation>
        <location evidence="13">Cell membrane</location>
        <topology evidence="13">Single-pass membrane protein</topology>
    </subcellularLocation>
    <subcellularLocation>
        <location evidence="12">Endomembrane system</location>
        <topology evidence="12">Single-pass membrane protein</topology>
    </subcellularLocation>
</comment>
<dbReference type="EMBL" id="CP024923">
    <property type="protein sequence ID" value="ATY32339.1"/>
    <property type="molecule type" value="Genomic_DNA"/>
</dbReference>
<dbReference type="HAMAP" id="MF_01398">
    <property type="entry name" value="ATP_synth_b_bprime"/>
    <property type="match status" value="1"/>
</dbReference>
<evidence type="ECO:0000256" key="10">
    <source>
        <dbReference type="ARBA" id="ARBA00025198"/>
    </source>
</evidence>
<dbReference type="InterPro" id="IPR002146">
    <property type="entry name" value="ATP_synth_b/b'su_bac/chlpt"/>
</dbReference>
<feature type="region of interest" description="Disordered" evidence="16">
    <location>
        <begin position="1"/>
        <end position="30"/>
    </location>
</feature>
<dbReference type="Pfam" id="PF00430">
    <property type="entry name" value="ATP-synt_B"/>
    <property type="match status" value="1"/>
</dbReference>
<comment type="subunit">
    <text evidence="13">F-type ATPases have 2 components, F(1) - the catalytic core - and F(0) - the membrane proton channel. F(1) has five subunits: alpha(3), beta(3), gamma(1), delta(1), epsilon(1). F(0) has three main subunits: a(1), b(2) and c(10-14). The alpha and beta chains form an alternating ring which encloses part of the gamma chain. F(1) is attached to F(0) by a central stalk formed by the gamma and epsilon chains, while a peripheral stalk is formed by the delta and b chains.</text>
</comment>
<evidence type="ECO:0000256" key="9">
    <source>
        <dbReference type="ARBA" id="ARBA00023310"/>
    </source>
</evidence>
<evidence type="ECO:0000256" key="3">
    <source>
        <dbReference type="ARBA" id="ARBA00022547"/>
    </source>
</evidence>
<evidence type="ECO:0000256" key="14">
    <source>
        <dbReference type="RuleBase" id="RU003848"/>
    </source>
</evidence>
<evidence type="ECO:0000256" key="6">
    <source>
        <dbReference type="ARBA" id="ARBA00022989"/>
    </source>
</evidence>
<feature type="transmembrane region" description="Helical" evidence="13">
    <location>
        <begin position="55"/>
        <end position="78"/>
    </location>
</feature>
<evidence type="ECO:0000256" key="15">
    <source>
        <dbReference type="SAM" id="Coils"/>
    </source>
</evidence>
<keyword evidence="7 13" id="KW-0406">Ion transport</keyword>
<gene>
    <name evidence="13" type="primary">atpF</name>
    <name evidence="17" type="ORF">CVN68_10390</name>
</gene>
<evidence type="ECO:0000256" key="12">
    <source>
        <dbReference type="ARBA" id="ARBA00037847"/>
    </source>
</evidence>
<evidence type="ECO:0000256" key="5">
    <source>
        <dbReference type="ARBA" id="ARBA00022781"/>
    </source>
</evidence>
<keyword evidence="2 13" id="KW-0813">Transport</keyword>
<keyword evidence="5 13" id="KW-0375">Hydrogen ion transport</keyword>
<keyword evidence="4 13" id="KW-0812">Transmembrane</keyword>
<feature type="coiled-coil region" evidence="15">
    <location>
        <begin position="86"/>
        <end position="163"/>
    </location>
</feature>
<keyword evidence="9 13" id="KW-0066">ATP synthesis</keyword>
<dbReference type="GO" id="GO:0046933">
    <property type="term" value="F:proton-transporting ATP synthase activity, rotational mechanism"/>
    <property type="evidence" value="ECO:0007669"/>
    <property type="project" value="UniProtKB-UniRule"/>
</dbReference>
<organism evidence="17 18">
    <name type="scientific">Sphingomonas psychrotolerans</name>
    <dbReference type="NCBI Taxonomy" id="1327635"/>
    <lineage>
        <taxon>Bacteria</taxon>
        <taxon>Pseudomonadati</taxon>
        <taxon>Pseudomonadota</taxon>
        <taxon>Alphaproteobacteria</taxon>
        <taxon>Sphingomonadales</taxon>
        <taxon>Sphingomonadaceae</taxon>
        <taxon>Sphingomonas</taxon>
    </lineage>
</organism>
<dbReference type="KEGG" id="sphc:CVN68_10390"/>
<dbReference type="InterPro" id="IPR050059">
    <property type="entry name" value="ATP_synthase_B_chain"/>
</dbReference>
<keyword evidence="15" id="KW-0175">Coiled coil</keyword>
<dbReference type="CDD" id="cd06503">
    <property type="entry name" value="ATP-synt_Fo_b"/>
    <property type="match status" value="1"/>
</dbReference>
<keyword evidence="18" id="KW-1185">Reference proteome</keyword>
<dbReference type="Proteomes" id="UP000229081">
    <property type="component" value="Chromosome"/>
</dbReference>
<comment type="function">
    <text evidence="10 13">F(1)F(0) ATP synthase produces ATP from ADP in the presence of a proton or sodium gradient. F-type ATPases consist of two structural domains, F(1) containing the extramembraneous catalytic core and F(0) containing the membrane proton channel, linked together by a central stalk and a peripheral stalk. During catalysis, ATP synthesis in the catalytic domain of F(1) is coupled via a rotary mechanism of the central stalk subunits to proton translocation.</text>
</comment>